<evidence type="ECO:0000259" key="14">
    <source>
        <dbReference type="PROSITE" id="PS50929"/>
    </source>
</evidence>
<reference evidence="15" key="1">
    <citation type="submission" date="2020-03" db="EMBL/GenBank/DDBJ databases">
        <title>A high-quality chromosome-level genome assembly of a woody plant with both climbing and erect habits, Rhamnella rubrinervis.</title>
        <authorList>
            <person name="Lu Z."/>
            <person name="Yang Y."/>
            <person name="Zhu X."/>
            <person name="Sun Y."/>
        </authorList>
    </citation>
    <scope>NUCLEOTIDE SEQUENCE</scope>
    <source>
        <strain evidence="15">BYM</strain>
        <tissue evidence="15">Leaf</tissue>
    </source>
</reference>
<keyword evidence="10" id="KW-0539">Nucleus</keyword>
<dbReference type="GO" id="GO:0016020">
    <property type="term" value="C:membrane"/>
    <property type="evidence" value="ECO:0007669"/>
    <property type="project" value="UniProtKB-SubCell"/>
</dbReference>
<evidence type="ECO:0000256" key="8">
    <source>
        <dbReference type="ARBA" id="ARBA00022989"/>
    </source>
</evidence>
<dbReference type="SUPFAM" id="SSF52540">
    <property type="entry name" value="P-loop containing nucleoside triphosphate hydrolases"/>
    <property type="match status" value="1"/>
</dbReference>
<dbReference type="FunFam" id="3.40.50.300:FF:001371">
    <property type="entry name" value="ABC transporter ATP-binding protein"/>
    <property type="match status" value="1"/>
</dbReference>
<dbReference type="InterPro" id="IPR003593">
    <property type="entry name" value="AAA+_ATPase"/>
</dbReference>
<feature type="transmembrane region" description="Helical" evidence="12">
    <location>
        <begin position="324"/>
        <end position="348"/>
    </location>
</feature>
<protein>
    <recommendedName>
        <fullName evidence="17">ABC transporter B family member 29, chloroplastic</fullName>
    </recommendedName>
</protein>
<dbReference type="GO" id="GO:0016887">
    <property type="term" value="F:ATP hydrolysis activity"/>
    <property type="evidence" value="ECO:0007669"/>
    <property type="project" value="InterPro"/>
</dbReference>
<evidence type="ECO:0000256" key="10">
    <source>
        <dbReference type="ARBA" id="ARBA00023242"/>
    </source>
</evidence>
<dbReference type="Pfam" id="PF00005">
    <property type="entry name" value="ABC_tran"/>
    <property type="match status" value="1"/>
</dbReference>
<dbReference type="InterPro" id="IPR027417">
    <property type="entry name" value="P-loop_NTPase"/>
</dbReference>
<dbReference type="GO" id="GO:0006260">
    <property type="term" value="P:DNA replication"/>
    <property type="evidence" value="ECO:0007669"/>
    <property type="project" value="InterPro"/>
</dbReference>
<keyword evidence="7" id="KW-0067">ATP-binding</keyword>
<sequence>MATENDSTFPAVDVDKELNPGKNKDFEVDPISSEVATSLEIKQRVEAEDKAKEREKKDALQTLKTTIIVSGVILAVAGAGYEHEVIEAQWPLGLLLNSDVPGISISSPSPSSLQLKLNLRPKPIFYLPTSPKLELSLIPSFKPLCSTRVPSLLPSNPTTQPHDHHFVSRTFHSLNTLKPYVYSQRSSILLGWLCSLISVYTLSRIVPNVGKVSTFIGKFDALTFRNEGSVLAVLVLARLVACYWQQAFLWDAALSAAYEIRVQVFKRLLERDLGFFEGSGGVSAGDIAYRITAEASDVADTVYALLNTIIPSALQLTAMGVQMLAISPVLSLISAMVIPFVALANGYLGEKLRKISKDANLTIAAVSSYLNEILPAILFVKANNAELCENARFQRLAHADRSKRLKKKKMKALIPQIIQILYFGAFSVFCMASLAISSGSFDGGGMVSFLTSLVFLIEPIQGVGKAYNELKEGEPAIERLFSLTRFRSKVVEKQDAVDFKHVTGEVQFCDISFKYEDNMPLVLNELNLHIKAGETVALVGPSGGGKTTLAKLLLRLYDPLCGRIFIDNHNIQCIRLESLRRHVGLVSQDITLFSGTVAENIGYRDLMKNIDMERVEDAARTANADEFIRKLPEGYKTNIGPRGSMLSGGQKQRLAIARALYQNSSVLILDEATSALDARSELLVRQAVERLMENHTVLVIAHRLETVRMAKRVFLVDDGRLEELAPSTFFSEPAIRGSNLEVAVALRSVFRRSEFPTVSYVAIEDMDTSNPSVFVNAELLRMYVGRRVRALIQVLRSDDGVVTGKSTDDNQLVVKGSPPFALTNFVEVIGIADSEKSIRAEVWTNFGDAIGIGFLPFSINLPGPFITVGL</sequence>
<dbReference type="Pfam" id="PF08661">
    <property type="entry name" value="Rep_fac-A_3"/>
    <property type="match status" value="1"/>
</dbReference>
<dbReference type="AlphaFoldDB" id="A0A8K0E9A2"/>
<keyword evidence="6" id="KW-0547">Nucleotide-binding</keyword>
<keyword evidence="5 12" id="KW-0812">Transmembrane</keyword>
<evidence type="ECO:0000256" key="11">
    <source>
        <dbReference type="SAM" id="MobiDB-lite"/>
    </source>
</evidence>
<evidence type="ECO:0000256" key="4">
    <source>
        <dbReference type="ARBA" id="ARBA00022448"/>
    </source>
</evidence>
<dbReference type="InterPro" id="IPR013970">
    <property type="entry name" value="Rfa2"/>
</dbReference>
<dbReference type="InterPro" id="IPR039421">
    <property type="entry name" value="Type_1_exporter"/>
</dbReference>
<dbReference type="CDD" id="cd07346">
    <property type="entry name" value="ABC_6TM_exporters"/>
    <property type="match status" value="1"/>
</dbReference>
<evidence type="ECO:0000313" key="16">
    <source>
        <dbReference type="Proteomes" id="UP000796880"/>
    </source>
</evidence>
<organism evidence="15 16">
    <name type="scientific">Rhamnella rubrinervis</name>
    <dbReference type="NCBI Taxonomy" id="2594499"/>
    <lineage>
        <taxon>Eukaryota</taxon>
        <taxon>Viridiplantae</taxon>
        <taxon>Streptophyta</taxon>
        <taxon>Embryophyta</taxon>
        <taxon>Tracheophyta</taxon>
        <taxon>Spermatophyta</taxon>
        <taxon>Magnoliopsida</taxon>
        <taxon>eudicotyledons</taxon>
        <taxon>Gunneridae</taxon>
        <taxon>Pentapetalae</taxon>
        <taxon>rosids</taxon>
        <taxon>fabids</taxon>
        <taxon>Rosales</taxon>
        <taxon>Rhamnaceae</taxon>
        <taxon>rhamnoid group</taxon>
        <taxon>Rhamneae</taxon>
        <taxon>Rhamnella</taxon>
    </lineage>
</organism>
<dbReference type="InterPro" id="IPR003439">
    <property type="entry name" value="ABC_transporter-like_ATP-bd"/>
</dbReference>
<keyword evidence="16" id="KW-1185">Reference proteome</keyword>
<name>A0A8K0E9A2_9ROSA</name>
<keyword evidence="4" id="KW-0813">Transport</keyword>
<dbReference type="GO" id="GO:0005524">
    <property type="term" value="F:ATP binding"/>
    <property type="evidence" value="ECO:0007669"/>
    <property type="project" value="UniProtKB-KW"/>
</dbReference>
<accession>A0A8K0E9A2</accession>
<evidence type="ECO:0000256" key="7">
    <source>
        <dbReference type="ARBA" id="ARBA00022840"/>
    </source>
</evidence>
<dbReference type="EMBL" id="VOIH02000007">
    <property type="protein sequence ID" value="KAF3441645.1"/>
    <property type="molecule type" value="Genomic_DNA"/>
</dbReference>
<dbReference type="InterPro" id="IPR036640">
    <property type="entry name" value="ABC1_TM_sf"/>
</dbReference>
<dbReference type="SUPFAM" id="SSF90123">
    <property type="entry name" value="ABC transporter transmembrane region"/>
    <property type="match status" value="1"/>
</dbReference>
<dbReference type="GO" id="GO:0140359">
    <property type="term" value="F:ABC-type transporter activity"/>
    <property type="evidence" value="ECO:0007669"/>
    <property type="project" value="InterPro"/>
</dbReference>
<dbReference type="GO" id="GO:0006281">
    <property type="term" value="P:DNA repair"/>
    <property type="evidence" value="ECO:0007669"/>
    <property type="project" value="InterPro"/>
</dbReference>
<dbReference type="Gene3D" id="1.20.1560.10">
    <property type="entry name" value="ABC transporter type 1, transmembrane domain"/>
    <property type="match status" value="1"/>
</dbReference>
<dbReference type="PANTHER" id="PTHR24221">
    <property type="entry name" value="ATP-BINDING CASSETTE SUB-FAMILY B"/>
    <property type="match status" value="1"/>
</dbReference>
<comment type="subcellular location">
    <subcellularLocation>
        <location evidence="2">Membrane</location>
        <topology evidence="2">Multi-pass membrane protein</topology>
    </subcellularLocation>
    <subcellularLocation>
        <location evidence="1">Nucleus</location>
    </subcellularLocation>
</comment>
<dbReference type="SMART" id="SM00382">
    <property type="entry name" value="AAA"/>
    <property type="match status" value="1"/>
</dbReference>
<comment type="similarity">
    <text evidence="3">Belongs to the replication factor A protein 3 family.</text>
</comment>
<dbReference type="PROSITE" id="PS00211">
    <property type="entry name" value="ABC_TRANSPORTER_1"/>
    <property type="match status" value="1"/>
</dbReference>
<evidence type="ECO:0000256" key="3">
    <source>
        <dbReference type="ARBA" id="ARBA00009761"/>
    </source>
</evidence>
<dbReference type="GO" id="GO:0031981">
    <property type="term" value="C:nuclear lumen"/>
    <property type="evidence" value="ECO:0007669"/>
    <property type="project" value="UniProtKB-ARBA"/>
</dbReference>
<feature type="domain" description="ABC transmembrane type-1" evidence="14">
    <location>
        <begin position="212"/>
        <end position="472"/>
    </location>
</feature>
<feature type="region of interest" description="Disordered" evidence="11">
    <location>
        <begin position="1"/>
        <end position="27"/>
    </location>
</feature>
<dbReference type="PROSITE" id="PS50929">
    <property type="entry name" value="ABC_TM1F"/>
    <property type="match status" value="1"/>
</dbReference>
<evidence type="ECO:0000256" key="5">
    <source>
        <dbReference type="ARBA" id="ARBA00022692"/>
    </source>
</evidence>
<dbReference type="InterPro" id="IPR017871">
    <property type="entry name" value="ABC_transporter-like_CS"/>
</dbReference>
<evidence type="ECO:0000313" key="15">
    <source>
        <dbReference type="EMBL" id="KAF3441645.1"/>
    </source>
</evidence>
<dbReference type="Proteomes" id="UP000796880">
    <property type="component" value="Unassembled WGS sequence"/>
</dbReference>
<dbReference type="GO" id="GO:0006310">
    <property type="term" value="P:DNA recombination"/>
    <property type="evidence" value="ECO:0007669"/>
    <property type="project" value="InterPro"/>
</dbReference>
<gene>
    <name evidence="15" type="ORF">FNV43_RR15560</name>
</gene>
<evidence type="ECO:0000256" key="2">
    <source>
        <dbReference type="ARBA" id="ARBA00004141"/>
    </source>
</evidence>
<evidence type="ECO:0008006" key="17">
    <source>
        <dbReference type="Google" id="ProtNLM"/>
    </source>
</evidence>
<dbReference type="Gene3D" id="3.40.50.300">
    <property type="entry name" value="P-loop containing nucleotide triphosphate hydrolases"/>
    <property type="match status" value="1"/>
</dbReference>
<dbReference type="FunFam" id="1.20.1560.10:FF:000096">
    <property type="entry name" value="ABC transporter related"/>
    <property type="match status" value="1"/>
</dbReference>
<proteinExistence type="inferred from homology"/>
<dbReference type="SUPFAM" id="SSF50249">
    <property type="entry name" value="Nucleic acid-binding proteins"/>
    <property type="match status" value="1"/>
</dbReference>
<keyword evidence="9 12" id="KW-0472">Membrane</keyword>
<feature type="compositionally biased region" description="Basic and acidic residues" evidence="11">
    <location>
        <begin position="13"/>
        <end position="27"/>
    </location>
</feature>
<feature type="transmembrane region" description="Helical" evidence="12">
    <location>
        <begin position="413"/>
        <end position="436"/>
    </location>
</feature>
<evidence type="ECO:0000256" key="12">
    <source>
        <dbReference type="SAM" id="Phobius"/>
    </source>
</evidence>
<dbReference type="InterPro" id="IPR011527">
    <property type="entry name" value="ABC1_TM_dom"/>
</dbReference>
<evidence type="ECO:0000256" key="1">
    <source>
        <dbReference type="ARBA" id="ARBA00004123"/>
    </source>
</evidence>
<dbReference type="InterPro" id="IPR012340">
    <property type="entry name" value="NA-bd_OB-fold"/>
</dbReference>
<dbReference type="Pfam" id="PF00664">
    <property type="entry name" value="ABC_membrane"/>
    <property type="match status" value="1"/>
</dbReference>
<evidence type="ECO:0000256" key="6">
    <source>
        <dbReference type="ARBA" id="ARBA00022741"/>
    </source>
</evidence>
<evidence type="ECO:0000259" key="13">
    <source>
        <dbReference type="PROSITE" id="PS50893"/>
    </source>
</evidence>
<feature type="domain" description="ABC transporter" evidence="13">
    <location>
        <begin position="506"/>
        <end position="743"/>
    </location>
</feature>
<evidence type="ECO:0000256" key="9">
    <source>
        <dbReference type="ARBA" id="ARBA00023136"/>
    </source>
</evidence>
<dbReference type="PANTHER" id="PTHR24221:SF630">
    <property type="entry name" value="ABC TRANSPORTER B FAMILY MEMBER 29, CHLOROPLASTIC"/>
    <property type="match status" value="1"/>
</dbReference>
<dbReference type="OrthoDB" id="6500128at2759"/>
<dbReference type="GO" id="GO:0003677">
    <property type="term" value="F:DNA binding"/>
    <property type="evidence" value="ECO:0007669"/>
    <property type="project" value="InterPro"/>
</dbReference>
<comment type="caution">
    <text evidence="15">The sequence shown here is derived from an EMBL/GenBank/DDBJ whole genome shotgun (WGS) entry which is preliminary data.</text>
</comment>
<dbReference type="PROSITE" id="PS50893">
    <property type="entry name" value="ABC_TRANSPORTER_2"/>
    <property type="match status" value="1"/>
</dbReference>
<dbReference type="Gene3D" id="2.40.50.140">
    <property type="entry name" value="Nucleic acid-binding proteins"/>
    <property type="match status" value="1"/>
</dbReference>
<keyword evidence="8 12" id="KW-1133">Transmembrane helix</keyword>